<evidence type="ECO:0000313" key="5">
    <source>
        <dbReference type="Proteomes" id="UP000317951"/>
    </source>
</evidence>
<accession>A0A5C5QI12</accession>
<protein>
    <submittedName>
        <fullName evidence="3">Uncharacterized protein</fullName>
    </submittedName>
</protein>
<dbReference type="Proteomes" id="UP000182858">
    <property type="component" value="Chromosome I"/>
</dbReference>
<dbReference type="AlphaFoldDB" id="A0A5C5QI12"/>
<name>A0A5C5QI12_9PSED</name>
<evidence type="ECO:0000256" key="1">
    <source>
        <dbReference type="SAM" id="MobiDB-lite"/>
    </source>
</evidence>
<dbReference type="EMBL" id="LT629689">
    <property type="protein sequence ID" value="SDE52984.1"/>
    <property type="molecule type" value="Genomic_DNA"/>
</dbReference>
<feature type="compositionally biased region" description="Polar residues" evidence="1">
    <location>
        <begin position="239"/>
        <end position="252"/>
    </location>
</feature>
<dbReference type="Proteomes" id="UP000317951">
    <property type="component" value="Unassembled WGS sequence"/>
</dbReference>
<dbReference type="GeneID" id="78557596"/>
<evidence type="ECO:0000313" key="3">
    <source>
        <dbReference type="EMBL" id="TWS04841.1"/>
    </source>
</evidence>
<dbReference type="RefSeq" id="WP_130926074.1">
    <property type="nucleotide sequence ID" value="NZ_LT629689.1"/>
</dbReference>
<sequence>MTSVSHRQAASYNASYEMSPKPAPIRREDSAEAQVHSARHSDSATPRPPVTAEQRGQFSAHGHLVNPPSSATGVDSARLAQLSQQNAQLRDGIQKVIDHFTPIIMQLRQQVAELTRQANGAGSPGEQPAAPSEQGVRGGPEHRESPDEPAAAAENAQVSGDFQQMVAENNQLRETVERLQAQFTTVVTQLQKQIQALSQKLGGPDVEADQAPARTSGADASSNASPDRAADEEPRDASPAQSDEAASTTSPTVDDLMRDNQQLRAQLEQMVAQFTQVISQLKQQIEQLSAQVKARTA</sequence>
<reference evidence="2 4" key="1">
    <citation type="submission" date="2016-10" db="EMBL/GenBank/DDBJ databases">
        <authorList>
            <person name="Varghese N."/>
            <person name="Submissions S."/>
        </authorList>
    </citation>
    <scope>NUCLEOTIDE SEQUENCE [LARGE SCALE GENOMIC DNA]</scope>
    <source>
        <strain evidence="2 4">DSM 17835</strain>
    </source>
</reference>
<proteinExistence type="predicted"/>
<dbReference type="OrthoDB" id="7032986at2"/>
<feature type="region of interest" description="Disordered" evidence="1">
    <location>
        <begin position="115"/>
        <end position="160"/>
    </location>
</feature>
<feature type="region of interest" description="Disordered" evidence="1">
    <location>
        <begin position="1"/>
        <end position="75"/>
    </location>
</feature>
<evidence type="ECO:0000313" key="4">
    <source>
        <dbReference type="Proteomes" id="UP000182858"/>
    </source>
</evidence>
<organism evidence="3 5">
    <name type="scientific">Pseudomonas extremaustralis</name>
    <dbReference type="NCBI Taxonomy" id="359110"/>
    <lineage>
        <taxon>Bacteria</taxon>
        <taxon>Pseudomonadati</taxon>
        <taxon>Pseudomonadota</taxon>
        <taxon>Gammaproteobacteria</taxon>
        <taxon>Pseudomonadales</taxon>
        <taxon>Pseudomonadaceae</taxon>
        <taxon>Pseudomonas</taxon>
    </lineage>
</organism>
<gene>
    <name evidence="3" type="ORF">FIV36_10160</name>
    <name evidence="2" type="ORF">SAMN05216591_0074</name>
</gene>
<dbReference type="Gene3D" id="1.20.5.1700">
    <property type="match status" value="2"/>
</dbReference>
<feature type="compositionally biased region" description="Polar residues" evidence="1">
    <location>
        <begin position="1"/>
        <end position="16"/>
    </location>
</feature>
<feature type="region of interest" description="Disordered" evidence="1">
    <location>
        <begin position="200"/>
        <end position="261"/>
    </location>
</feature>
<evidence type="ECO:0000313" key="2">
    <source>
        <dbReference type="EMBL" id="SDE52984.1"/>
    </source>
</evidence>
<keyword evidence="4" id="KW-1185">Reference proteome</keyword>
<reference evidence="3 5" key="2">
    <citation type="submission" date="2019-06" db="EMBL/GenBank/DDBJ databases">
        <title>Pseudomonas bimorpha sp. nov. isolated from bovine raw milk and skim milk concentrate.</title>
        <authorList>
            <person name="Hofmann K."/>
            <person name="Huptas C."/>
            <person name="Doll E."/>
            <person name="Scherer S."/>
            <person name="Wenning M."/>
        </authorList>
    </citation>
    <scope>NUCLEOTIDE SEQUENCE [LARGE SCALE GENOMIC DNA]</scope>
    <source>
        <strain evidence="3 5">DSM 17835</strain>
    </source>
</reference>
<dbReference type="EMBL" id="VFET01000007">
    <property type="protein sequence ID" value="TWS04841.1"/>
    <property type="molecule type" value="Genomic_DNA"/>
</dbReference>